<proteinExistence type="predicted"/>
<comment type="caution">
    <text evidence="1">The sequence shown here is derived from an EMBL/GenBank/DDBJ whole genome shotgun (WGS) entry which is preliminary data.</text>
</comment>
<evidence type="ECO:0000313" key="2">
    <source>
        <dbReference type="Proteomes" id="UP001177021"/>
    </source>
</evidence>
<gene>
    <name evidence="1" type="ORF">MILVUS5_LOCUS37886</name>
</gene>
<protein>
    <submittedName>
        <fullName evidence="1">Uncharacterized protein</fullName>
    </submittedName>
</protein>
<accession>A0ACB0M1L3</accession>
<name>A0ACB0M1L3_TRIPR</name>
<dbReference type="Proteomes" id="UP001177021">
    <property type="component" value="Unassembled WGS sequence"/>
</dbReference>
<organism evidence="1 2">
    <name type="scientific">Trifolium pratense</name>
    <name type="common">Red clover</name>
    <dbReference type="NCBI Taxonomy" id="57577"/>
    <lineage>
        <taxon>Eukaryota</taxon>
        <taxon>Viridiplantae</taxon>
        <taxon>Streptophyta</taxon>
        <taxon>Embryophyta</taxon>
        <taxon>Tracheophyta</taxon>
        <taxon>Spermatophyta</taxon>
        <taxon>Magnoliopsida</taxon>
        <taxon>eudicotyledons</taxon>
        <taxon>Gunneridae</taxon>
        <taxon>Pentapetalae</taxon>
        <taxon>rosids</taxon>
        <taxon>fabids</taxon>
        <taxon>Fabales</taxon>
        <taxon>Fabaceae</taxon>
        <taxon>Papilionoideae</taxon>
        <taxon>50 kb inversion clade</taxon>
        <taxon>NPAAA clade</taxon>
        <taxon>Hologalegina</taxon>
        <taxon>IRL clade</taxon>
        <taxon>Trifolieae</taxon>
        <taxon>Trifolium</taxon>
    </lineage>
</organism>
<sequence>MAKIALGTSREATKPDCIQALIVEFIVTFLYVFAGVGSTMAAHKLSGDALVTLSFVAVAHALLVVVMISAGHISGGHLNPSVTLGLLVGGHITIVLHLILDRSINSIFNSLLSSSLSH</sequence>
<keyword evidence="2" id="KW-1185">Reference proteome</keyword>
<reference evidence="1" key="1">
    <citation type="submission" date="2023-10" db="EMBL/GenBank/DDBJ databases">
        <authorList>
            <person name="Rodriguez Cubillos JULIANA M."/>
            <person name="De Vega J."/>
        </authorList>
    </citation>
    <scope>NUCLEOTIDE SEQUENCE</scope>
</reference>
<dbReference type="EMBL" id="CASHSV030000716">
    <property type="protein sequence ID" value="CAJ2674697.1"/>
    <property type="molecule type" value="Genomic_DNA"/>
</dbReference>
<evidence type="ECO:0000313" key="1">
    <source>
        <dbReference type="EMBL" id="CAJ2674697.1"/>
    </source>
</evidence>